<keyword evidence="2" id="KW-1185">Reference proteome</keyword>
<gene>
    <name evidence="1" type="ORF">JTE90_011950</name>
</gene>
<dbReference type="EMBL" id="JAFNEN010000191">
    <property type="protein sequence ID" value="KAG8190229.1"/>
    <property type="molecule type" value="Genomic_DNA"/>
</dbReference>
<protein>
    <submittedName>
        <fullName evidence="1">Uncharacterized protein</fullName>
    </submittedName>
</protein>
<accession>A0AAV6V114</accession>
<dbReference type="AlphaFoldDB" id="A0AAV6V114"/>
<sequence length="130" mass="15017">MQCLPEMQKHEEDSFPWRRQQQQLPFEPFGETPLSRQPPGWPSIFYKWQTTLGMLGGFHQSQVGMVESWLSYLCPYLVRPGEGIISSPPLKLMILGVSGGREVDFMREEKLICKIFNSYLNLNGLVIVRI</sequence>
<reference evidence="1 2" key="1">
    <citation type="journal article" date="2022" name="Nat. Ecol. Evol.">
        <title>A masculinizing supergene underlies an exaggerated male reproductive morph in a spider.</title>
        <authorList>
            <person name="Hendrickx F."/>
            <person name="De Corte Z."/>
            <person name="Sonet G."/>
            <person name="Van Belleghem S.M."/>
            <person name="Kostlbacher S."/>
            <person name="Vangestel C."/>
        </authorList>
    </citation>
    <scope>NUCLEOTIDE SEQUENCE [LARGE SCALE GENOMIC DNA]</scope>
    <source>
        <strain evidence="1">W744_W776</strain>
    </source>
</reference>
<organism evidence="1 2">
    <name type="scientific">Oedothorax gibbosus</name>
    <dbReference type="NCBI Taxonomy" id="931172"/>
    <lineage>
        <taxon>Eukaryota</taxon>
        <taxon>Metazoa</taxon>
        <taxon>Ecdysozoa</taxon>
        <taxon>Arthropoda</taxon>
        <taxon>Chelicerata</taxon>
        <taxon>Arachnida</taxon>
        <taxon>Araneae</taxon>
        <taxon>Araneomorphae</taxon>
        <taxon>Entelegynae</taxon>
        <taxon>Araneoidea</taxon>
        <taxon>Linyphiidae</taxon>
        <taxon>Erigoninae</taxon>
        <taxon>Oedothorax</taxon>
    </lineage>
</organism>
<dbReference type="Proteomes" id="UP000827092">
    <property type="component" value="Unassembled WGS sequence"/>
</dbReference>
<name>A0AAV6V114_9ARAC</name>
<evidence type="ECO:0000313" key="1">
    <source>
        <dbReference type="EMBL" id="KAG8190229.1"/>
    </source>
</evidence>
<comment type="caution">
    <text evidence="1">The sequence shown here is derived from an EMBL/GenBank/DDBJ whole genome shotgun (WGS) entry which is preliminary data.</text>
</comment>
<proteinExistence type="predicted"/>
<evidence type="ECO:0000313" key="2">
    <source>
        <dbReference type="Proteomes" id="UP000827092"/>
    </source>
</evidence>